<dbReference type="Pfam" id="PF02768">
    <property type="entry name" value="DNA_pol3_beta_3"/>
    <property type="match status" value="1"/>
</dbReference>
<dbReference type="GO" id="GO:0008408">
    <property type="term" value="F:3'-5' exonuclease activity"/>
    <property type="evidence" value="ECO:0007669"/>
    <property type="project" value="InterPro"/>
</dbReference>
<evidence type="ECO:0000256" key="3">
    <source>
        <dbReference type="ARBA" id="ARBA00022490"/>
    </source>
</evidence>
<evidence type="ECO:0000256" key="1">
    <source>
        <dbReference type="ARBA" id="ARBA00004496"/>
    </source>
</evidence>
<dbReference type="EMBL" id="PFAZ01000006">
    <property type="protein sequence ID" value="PIR89169.1"/>
    <property type="molecule type" value="Genomic_DNA"/>
</dbReference>
<proteinExistence type="inferred from homology"/>
<comment type="similarity">
    <text evidence="2">Belongs to the beta sliding clamp family.</text>
</comment>
<evidence type="ECO:0000256" key="5">
    <source>
        <dbReference type="ARBA" id="ARBA00022695"/>
    </source>
</evidence>
<dbReference type="SUPFAM" id="SSF55979">
    <property type="entry name" value="DNA clamp"/>
    <property type="match status" value="1"/>
</dbReference>
<keyword evidence="6" id="KW-0235">DNA replication</keyword>
<keyword evidence="8" id="KW-0238">DNA-binding</keyword>
<dbReference type="Proteomes" id="UP000231157">
    <property type="component" value="Unassembled WGS sequence"/>
</dbReference>
<dbReference type="Gene3D" id="3.10.150.10">
    <property type="entry name" value="DNA Polymerase III, subunit A, domain 2"/>
    <property type="match status" value="1"/>
</dbReference>
<comment type="caution">
    <text evidence="10">The sequence shown here is derived from an EMBL/GenBank/DDBJ whole genome shotgun (WGS) entry which is preliminary data.</text>
</comment>
<evidence type="ECO:0000313" key="11">
    <source>
        <dbReference type="Proteomes" id="UP000231157"/>
    </source>
</evidence>
<dbReference type="GO" id="GO:0006271">
    <property type="term" value="P:DNA strand elongation involved in DNA replication"/>
    <property type="evidence" value="ECO:0007669"/>
    <property type="project" value="TreeGrafter"/>
</dbReference>
<dbReference type="InterPro" id="IPR046938">
    <property type="entry name" value="DNA_clamp_sf"/>
</dbReference>
<keyword evidence="5" id="KW-0548">Nucleotidyltransferase</keyword>
<evidence type="ECO:0000256" key="4">
    <source>
        <dbReference type="ARBA" id="ARBA00022679"/>
    </source>
</evidence>
<dbReference type="GO" id="GO:0003677">
    <property type="term" value="F:DNA binding"/>
    <property type="evidence" value="ECO:0007669"/>
    <property type="project" value="UniProtKB-KW"/>
</dbReference>
<protein>
    <submittedName>
        <fullName evidence="10">DNA polymerase III subunit beta</fullName>
    </submittedName>
</protein>
<dbReference type="InterPro" id="IPR001001">
    <property type="entry name" value="DNA_polIII_beta"/>
</dbReference>
<dbReference type="GO" id="GO:0003887">
    <property type="term" value="F:DNA-directed DNA polymerase activity"/>
    <property type="evidence" value="ECO:0007669"/>
    <property type="project" value="UniProtKB-KW"/>
</dbReference>
<name>A0A2H0URX6_9BACT</name>
<organism evidence="10 11">
    <name type="scientific">Candidatus Harrisonbacteria bacterium CG10_big_fil_rev_8_21_14_0_10_40_38</name>
    <dbReference type="NCBI Taxonomy" id="1974583"/>
    <lineage>
        <taxon>Bacteria</taxon>
        <taxon>Candidatus Harrisoniibacteriota</taxon>
    </lineage>
</organism>
<evidence type="ECO:0000256" key="8">
    <source>
        <dbReference type="ARBA" id="ARBA00023125"/>
    </source>
</evidence>
<gene>
    <name evidence="10" type="ORF">COU07_02520</name>
</gene>
<feature type="domain" description="DNA polymerase III beta sliding clamp C-terminal" evidence="9">
    <location>
        <begin position="1"/>
        <end position="46"/>
    </location>
</feature>
<sequence>FNLKYLVDVLSHIHSDSLSLAFNGPGKPLIIRGGSDDSFLYLVMPMNR</sequence>
<evidence type="ECO:0000259" key="9">
    <source>
        <dbReference type="Pfam" id="PF02768"/>
    </source>
</evidence>
<dbReference type="PANTHER" id="PTHR30478">
    <property type="entry name" value="DNA POLYMERASE III SUBUNIT BETA"/>
    <property type="match status" value="1"/>
</dbReference>
<keyword evidence="4" id="KW-0808">Transferase</keyword>
<keyword evidence="7" id="KW-0239">DNA-directed DNA polymerase</keyword>
<evidence type="ECO:0000256" key="7">
    <source>
        <dbReference type="ARBA" id="ARBA00022932"/>
    </source>
</evidence>
<dbReference type="AlphaFoldDB" id="A0A2H0URX6"/>
<evidence type="ECO:0000256" key="2">
    <source>
        <dbReference type="ARBA" id="ARBA00010752"/>
    </source>
</evidence>
<dbReference type="InterPro" id="IPR022635">
    <property type="entry name" value="DNA_polIII_beta_C"/>
</dbReference>
<dbReference type="PANTHER" id="PTHR30478:SF0">
    <property type="entry name" value="BETA SLIDING CLAMP"/>
    <property type="match status" value="1"/>
</dbReference>
<comment type="subcellular location">
    <subcellularLocation>
        <location evidence="1">Cytoplasm</location>
    </subcellularLocation>
</comment>
<accession>A0A2H0URX6</accession>
<evidence type="ECO:0000313" key="10">
    <source>
        <dbReference type="EMBL" id="PIR89169.1"/>
    </source>
</evidence>
<feature type="non-terminal residue" evidence="10">
    <location>
        <position position="1"/>
    </location>
</feature>
<reference evidence="11" key="1">
    <citation type="submission" date="2017-09" db="EMBL/GenBank/DDBJ databases">
        <title>Depth-based differentiation of microbial function through sediment-hosted aquifers and enrichment of novel symbionts in the deep terrestrial subsurface.</title>
        <authorList>
            <person name="Probst A.J."/>
            <person name="Ladd B."/>
            <person name="Jarett J.K."/>
            <person name="Geller-Mcgrath D.E."/>
            <person name="Sieber C.M.K."/>
            <person name="Emerson J.B."/>
            <person name="Anantharaman K."/>
            <person name="Thomas B.C."/>
            <person name="Malmstrom R."/>
            <person name="Stieglmeier M."/>
            <person name="Klingl A."/>
            <person name="Woyke T."/>
            <person name="Ryan C.M."/>
            <person name="Banfield J.F."/>
        </authorList>
    </citation>
    <scope>NUCLEOTIDE SEQUENCE [LARGE SCALE GENOMIC DNA]</scope>
</reference>
<keyword evidence="3" id="KW-0963">Cytoplasm</keyword>
<dbReference type="GO" id="GO:0005737">
    <property type="term" value="C:cytoplasm"/>
    <property type="evidence" value="ECO:0007669"/>
    <property type="project" value="UniProtKB-SubCell"/>
</dbReference>
<evidence type="ECO:0000256" key="6">
    <source>
        <dbReference type="ARBA" id="ARBA00022705"/>
    </source>
</evidence>
<dbReference type="GO" id="GO:0009360">
    <property type="term" value="C:DNA polymerase III complex"/>
    <property type="evidence" value="ECO:0007669"/>
    <property type="project" value="InterPro"/>
</dbReference>